<name>A0A9W6MWG7_9HYPH</name>
<dbReference type="EMBL" id="BSFI01000022">
    <property type="protein sequence ID" value="GLK69489.1"/>
    <property type="molecule type" value="Genomic_DNA"/>
</dbReference>
<evidence type="ECO:0000259" key="5">
    <source>
        <dbReference type="PROSITE" id="PS51891"/>
    </source>
</evidence>
<dbReference type="SUPFAM" id="SSF51316">
    <property type="entry name" value="Mss4-like"/>
    <property type="match status" value="1"/>
</dbReference>
<dbReference type="AlphaFoldDB" id="A0A9W6MWG7"/>
<comment type="caution">
    <text evidence="6">The sequence shown here is derived from an EMBL/GenBank/DDBJ whole genome shotgun (WGS) entry which is preliminary data.</text>
</comment>
<evidence type="ECO:0000256" key="2">
    <source>
        <dbReference type="ARBA" id="ARBA00022723"/>
    </source>
</evidence>
<reference evidence="6" key="2">
    <citation type="submission" date="2023-01" db="EMBL/GenBank/DDBJ databases">
        <authorList>
            <person name="Sun Q."/>
            <person name="Evtushenko L."/>
        </authorList>
    </citation>
    <scope>NUCLEOTIDE SEQUENCE</scope>
    <source>
        <strain evidence="6">VKM B-2347</strain>
    </source>
</reference>
<dbReference type="Gene3D" id="3.90.1590.10">
    <property type="entry name" value="glutathione-dependent formaldehyde- activating enzyme (gfa)"/>
    <property type="match status" value="1"/>
</dbReference>
<dbReference type="PANTHER" id="PTHR33337">
    <property type="entry name" value="GFA DOMAIN-CONTAINING PROTEIN"/>
    <property type="match status" value="1"/>
</dbReference>
<dbReference type="Pfam" id="PF04828">
    <property type="entry name" value="GFA"/>
    <property type="match status" value="1"/>
</dbReference>
<dbReference type="InterPro" id="IPR011057">
    <property type="entry name" value="Mss4-like_sf"/>
</dbReference>
<evidence type="ECO:0000256" key="3">
    <source>
        <dbReference type="ARBA" id="ARBA00022833"/>
    </source>
</evidence>
<dbReference type="PANTHER" id="PTHR33337:SF40">
    <property type="entry name" value="CENP-V_GFA DOMAIN-CONTAINING PROTEIN-RELATED"/>
    <property type="match status" value="1"/>
</dbReference>
<dbReference type="Proteomes" id="UP001143372">
    <property type="component" value="Unassembled WGS sequence"/>
</dbReference>
<keyword evidence="2" id="KW-0479">Metal-binding</keyword>
<evidence type="ECO:0000313" key="6">
    <source>
        <dbReference type="EMBL" id="GLK69489.1"/>
    </source>
</evidence>
<dbReference type="PROSITE" id="PS51891">
    <property type="entry name" value="CENP_V_GFA"/>
    <property type="match status" value="1"/>
</dbReference>
<feature type="domain" description="CENP-V/GFA" evidence="5">
    <location>
        <begin position="7"/>
        <end position="108"/>
    </location>
</feature>
<dbReference type="InterPro" id="IPR006913">
    <property type="entry name" value="CENP-V/GFA"/>
</dbReference>
<keyword evidence="3" id="KW-0862">Zinc</keyword>
<accession>A0A9W6MWG7</accession>
<keyword evidence="7" id="KW-1185">Reference proteome</keyword>
<proteinExistence type="inferred from homology"/>
<evidence type="ECO:0000313" key="7">
    <source>
        <dbReference type="Proteomes" id="UP001143372"/>
    </source>
</evidence>
<reference evidence="6" key="1">
    <citation type="journal article" date="2014" name="Int. J. Syst. Evol. Microbiol.">
        <title>Complete genome sequence of Corynebacterium casei LMG S-19264T (=DSM 44701T), isolated from a smear-ripened cheese.</title>
        <authorList>
            <consortium name="US DOE Joint Genome Institute (JGI-PGF)"/>
            <person name="Walter F."/>
            <person name="Albersmeier A."/>
            <person name="Kalinowski J."/>
            <person name="Ruckert C."/>
        </authorList>
    </citation>
    <scope>NUCLEOTIDE SEQUENCE</scope>
    <source>
        <strain evidence="6">VKM B-2347</strain>
    </source>
</reference>
<keyword evidence="4" id="KW-0456">Lyase</keyword>
<organism evidence="6 7">
    <name type="scientific">Hansschlegelia plantiphila</name>
    <dbReference type="NCBI Taxonomy" id="374655"/>
    <lineage>
        <taxon>Bacteria</taxon>
        <taxon>Pseudomonadati</taxon>
        <taxon>Pseudomonadota</taxon>
        <taxon>Alphaproteobacteria</taxon>
        <taxon>Hyphomicrobiales</taxon>
        <taxon>Methylopilaceae</taxon>
        <taxon>Hansschlegelia</taxon>
    </lineage>
</organism>
<dbReference type="RefSeq" id="WP_271169711.1">
    <property type="nucleotide sequence ID" value="NZ_BSFI01000022.1"/>
</dbReference>
<sequence>MAAGERITGRCICGAATFAATLKDGAMHACHCDMCRRWTGGVLLYLPVEAEDFELSGGDAIGIYQSSEWAERGFCKLCGTSLFWRMRDGSSADVSAQAVDDPGRFPFESEMFIEEKPANYAFANDTLKRTGAEVMAEHHGIGAAGG</sequence>
<evidence type="ECO:0000256" key="1">
    <source>
        <dbReference type="ARBA" id="ARBA00005495"/>
    </source>
</evidence>
<dbReference type="GO" id="GO:0046872">
    <property type="term" value="F:metal ion binding"/>
    <property type="evidence" value="ECO:0007669"/>
    <property type="project" value="UniProtKB-KW"/>
</dbReference>
<comment type="similarity">
    <text evidence="1">Belongs to the Gfa family.</text>
</comment>
<dbReference type="GO" id="GO:0016846">
    <property type="term" value="F:carbon-sulfur lyase activity"/>
    <property type="evidence" value="ECO:0007669"/>
    <property type="project" value="InterPro"/>
</dbReference>
<gene>
    <name evidence="6" type="ORF">GCM10008179_31270</name>
</gene>
<evidence type="ECO:0000256" key="4">
    <source>
        <dbReference type="ARBA" id="ARBA00023239"/>
    </source>
</evidence>
<protein>
    <submittedName>
        <fullName evidence="6">Aldehyde-activating protein</fullName>
    </submittedName>
</protein>